<evidence type="ECO:0000313" key="8">
    <source>
        <dbReference type="Proteomes" id="UP001431783"/>
    </source>
</evidence>
<dbReference type="PANTHER" id="PTHR12483">
    <property type="entry name" value="SOLUTE CARRIER FAMILY 31 COPPER TRANSPORTERS"/>
    <property type="match status" value="1"/>
</dbReference>
<dbReference type="EMBL" id="JARQZJ010000005">
    <property type="protein sequence ID" value="KAK9871199.1"/>
    <property type="molecule type" value="Genomic_DNA"/>
</dbReference>
<keyword evidence="5" id="KW-0186">Copper</keyword>
<gene>
    <name evidence="7" type="ORF">WA026_011480</name>
</gene>
<feature type="compositionally biased region" description="Polar residues" evidence="6">
    <location>
        <begin position="177"/>
        <end position="188"/>
    </location>
</feature>
<organism evidence="7 8">
    <name type="scientific">Henosepilachna vigintioctopunctata</name>
    <dbReference type="NCBI Taxonomy" id="420089"/>
    <lineage>
        <taxon>Eukaryota</taxon>
        <taxon>Metazoa</taxon>
        <taxon>Ecdysozoa</taxon>
        <taxon>Arthropoda</taxon>
        <taxon>Hexapoda</taxon>
        <taxon>Insecta</taxon>
        <taxon>Pterygota</taxon>
        <taxon>Neoptera</taxon>
        <taxon>Endopterygota</taxon>
        <taxon>Coleoptera</taxon>
        <taxon>Polyphaga</taxon>
        <taxon>Cucujiformia</taxon>
        <taxon>Coccinelloidea</taxon>
        <taxon>Coccinellidae</taxon>
        <taxon>Epilachninae</taxon>
        <taxon>Epilachnini</taxon>
        <taxon>Henosepilachna</taxon>
    </lineage>
</organism>
<keyword evidence="5" id="KW-0406">Ion transport</keyword>
<keyword evidence="5" id="KW-0187">Copper transport</keyword>
<evidence type="ECO:0000313" key="7">
    <source>
        <dbReference type="EMBL" id="KAK9871199.1"/>
    </source>
</evidence>
<evidence type="ECO:0000256" key="2">
    <source>
        <dbReference type="ARBA" id="ARBA00022692"/>
    </source>
</evidence>
<keyword evidence="2 5" id="KW-0812">Transmembrane</keyword>
<dbReference type="InterPro" id="IPR007274">
    <property type="entry name" value="Cop_transporter"/>
</dbReference>
<evidence type="ECO:0000256" key="4">
    <source>
        <dbReference type="ARBA" id="ARBA00023136"/>
    </source>
</evidence>
<reference evidence="7 8" key="1">
    <citation type="submission" date="2023-03" db="EMBL/GenBank/DDBJ databases">
        <title>Genome insight into feeding habits of ladybird beetles.</title>
        <authorList>
            <person name="Li H.-S."/>
            <person name="Huang Y.-H."/>
            <person name="Pang H."/>
        </authorList>
    </citation>
    <scope>NUCLEOTIDE SEQUENCE [LARGE SCALE GENOMIC DNA]</scope>
    <source>
        <strain evidence="7">SYSU_2023b</strain>
        <tissue evidence="7">Whole body</tissue>
    </source>
</reference>
<dbReference type="Pfam" id="PF04145">
    <property type="entry name" value="Ctr"/>
    <property type="match status" value="1"/>
</dbReference>
<evidence type="ECO:0000256" key="1">
    <source>
        <dbReference type="ARBA" id="ARBA00004141"/>
    </source>
</evidence>
<dbReference type="GO" id="GO:0005886">
    <property type="term" value="C:plasma membrane"/>
    <property type="evidence" value="ECO:0007669"/>
    <property type="project" value="TreeGrafter"/>
</dbReference>
<feature type="compositionally biased region" description="Basic and acidic residues" evidence="6">
    <location>
        <begin position="197"/>
        <end position="207"/>
    </location>
</feature>
<comment type="caution">
    <text evidence="7">The sequence shown here is derived from an EMBL/GenBank/DDBJ whole genome shotgun (WGS) entry which is preliminary data.</text>
</comment>
<feature type="transmembrane region" description="Helical" evidence="5">
    <location>
        <begin position="20"/>
        <end position="44"/>
    </location>
</feature>
<dbReference type="PANTHER" id="PTHR12483:SF27">
    <property type="entry name" value="COPPER TRANSPORT PROTEIN CTR1"/>
    <property type="match status" value="1"/>
</dbReference>
<evidence type="ECO:0000256" key="3">
    <source>
        <dbReference type="ARBA" id="ARBA00022989"/>
    </source>
</evidence>
<dbReference type="GO" id="GO:0005375">
    <property type="term" value="F:copper ion transmembrane transporter activity"/>
    <property type="evidence" value="ECO:0007669"/>
    <property type="project" value="UniProtKB-UniRule"/>
</dbReference>
<sequence>MHMSFWWSSKVDNFLIYGFNINSTGFLILLCLCVTFFAFLFEWLRYLQTKQRQRELILRAKQLSLICANENTILLSRNITDRRNPLNITTADRVLLFGTDLSLWFFLQSLGYILMLIAMLYNGWLFIACIVGGGLGYFVFGQRFMKINMQNCQIIRDTYCMATCGEPGIRKEGESTPAGNRPSTSSENCYAAGDQMSTKEKTDCEKC</sequence>
<feature type="transmembrane region" description="Helical" evidence="5">
    <location>
        <begin position="94"/>
        <end position="115"/>
    </location>
</feature>
<protein>
    <recommendedName>
        <fullName evidence="5">Copper transport protein</fullName>
    </recommendedName>
</protein>
<evidence type="ECO:0000256" key="5">
    <source>
        <dbReference type="RuleBase" id="RU367022"/>
    </source>
</evidence>
<comment type="subcellular location">
    <subcellularLocation>
        <location evidence="1 5">Membrane</location>
        <topology evidence="1 5">Multi-pass membrane protein</topology>
    </subcellularLocation>
</comment>
<dbReference type="Proteomes" id="UP001431783">
    <property type="component" value="Unassembled WGS sequence"/>
</dbReference>
<evidence type="ECO:0000256" key="6">
    <source>
        <dbReference type="SAM" id="MobiDB-lite"/>
    </source>
</evidence>
<keyword evidence="3 5" id="KW-1133">Transmembrane helix</keyword>
<dbReference type="AlphaFoldDB" id="A0AAW1TVK9"/>
<keyword evidence="5" id="KW-0813">Transport</keyword>
<comment type="similarity">
    <text evidence="5">Belongs to the copper transporter (Ctr) (TC 1.A.56) family. SLC31A subfamily.</text>
</comment>
<proteinExistence type="inferred from homology"/>
<name>A0AAW1TVK9_9CUCU</name>
<keyword evidence="4 5" id="KW-0472">Membrane</keyword>
<keyword evidence="8" id="KW-1185">Reference proteome</keyword>
<feature type="transmembrane region" description="Helical" evidence="5">
    <location>
        <begin position="121"/>
        <end position="140"/>
    </location>
</feature>
<feature type="region of interest" description="Disordered" evidence="6">
    <location>
        <begin position="171"/>
        <end position="207"/>
    </location>
</feature>
<accession>A0AAW1TVK9</accession>